<keyword evidence="2" id="KW-0732">Signal</keyword>
<name>A0A4R6IAZ1_9SPHI</name>
<evidence type="ECO:0000313" key="4">
    <source>
        <dbReference type="EMBL" id="TDO19082.1"/>
    </source>
</evidence>
<dbReference type="Gene3D" id="3.40.50.2020">
    <property type="match status" value="1"/>
</dbReference>
<dbReference type="InterPro" id="IPR000836">
    <property type="entry name" value="PRTase_dom"/>
</dbReference>
<dbReference type="SUPFAM" id="SSF53271">
    <property type="entry name" value="PRTase-like"/>
    <property type="match status" value="1"/>
</dbReference>
<evidence type="ECO:0000256" key="2">
    <source>
        <dbReference type="SAM" id="SignalP"/>
    </source>
</evidence>
<feature type="signal peptide" evidence="2">
    <location>
        <begin position="1"/>
        <end position="22"/>
    </location>
</feature>
<feature type="domain" description="Phosphoribosyltransferase" evidence="3">
    <location>
        <begin position="137"/>
        <end position="227"/>
    </location>
</feature>
<dbReference type="Proteomes" id="UP000295499">
    <property type="component" value="Unassembled WGS sequence"/>
</dbReference>
<dbReference type="CDD" id="cd06223">
    <property type="entry name" value="PRTases_typeI"/>
    <property type="match status" value="1"/>
</dbReference>
<dbReference type="InterPro" id="IPR029057">
    <property type="entry name" value="PRTase-like"/>
</dbReference>
<evidence type="ECO:0000256" key="1">
    <source>
        <dbReference type="ARBA" id="ARBA00008007"/>
    </source>
</evidence>
<proteinExistence type="inferred from homology"/>
<protein>
    <submittedName>
        <fullName evidence="4">ComF family protein</fullName>
    </submittedName>
</protein>
<dbReference type="PANTHER" id="PTHR47505:SF1">
    <property type="entry name" value="DNA UTILIZATION PROTEIN YHGH"/>
    <property type="match status" value="1"/>
</dbReference>
<gene>
    <name evidence="4" type="ORF">CLV32_4705</name>
</gene>
<evidence type="ECO:0000259" key="3">
    <source>
        <dbReference type="Pfam" id="PF00156"/>
    </source>
</evidence>
<evidence type="ECO:0000313" key="5">
    <source>
        <dbReference type="Proteomes" id="UP000295499"/>
    </source>
</evidence>
<dbReference type="Pfam" id="PF00156">
    <property type="entry name" value="Pribosyltran"/>
    <property type="match status" value="1"/>
</dbReference>
<dbReference type="AlphaFoldDB" id="A0A4R6IAZ1"/>
<keyword evidence="5" id="KW-1185">Reference proteome</keyword>
<reference evidence="4 5" key="1">
    <citation type="submission" date="2019-03" db="EMBL/GenBank/DDBJ databases">
        <title>Genomic Encyclopedia of Archaeal and Bacterial Type Strains, Phase II (KMG-II): from individual species to whole genera.</title>
        <authorList>
            <person name="Goeker M."/>
        </authorList>
    </citation>
    <scope>NUCLEOTIDE SEQUENCE [LARGE SCALE GENOMIC DNA]</scope>
    <source>
        <strain evidence="4 5">DSM 19034</strain>
    </source>
</reference>
<sequence length="232" mass="25920">MYILKSLASNLLSLLFPRLCSACSTPLIKTERHICLHCLQNLPYTDYHIYQDNRVARQFWGRVPIYSAMAMLHFKKGGSVQQLVHHLKYKGQTGLGIQLGELIGARLIQNVAFSIPDLIIPVPLHPAKQRKRSYNQCTYIADGIASVLKIPVYHDIQIKHKNTGSQTRKGRFERSQNLKDAFSIKNLQLLSNAHVLLVDDVITTGATLEACALLLLEESAKSISIAAIGFSD</sequence>
<comment type="caution">
    <text evidence="4">The sequence shown here is derived from an EMBL/GenBank/DDBJ whole genome shotgun (WGS) entry which is preliminary data.</text>
</comment>
<accession>A0A4R6IAZ1</accession>
<dbReference type="OrthoDB" id="9779910at2"/>
<organism evidence="4 5">
    <name type="scientific">Pedobacter duraquae</name>
    <dbReference type="NCBI Taxonomy" id="425511"/>
    <lineage>
        <taxon>Bacteria</taxon>
        <taxon>Pseudomonadati</taxon>
        <taxon>Bacteroidota</taxon>
        <taxon>Sphingobacteriia</taxon>
        <taxon>Sphingobacteriales</taxon>
        <taxon>Sphingobacteriaceae</taxon>
        <taxon>Pedobacter</taxon>
    </lineage>
</organism>
<comment type="similarity">
    <text evidence="1">Belongs to the ComF/GntX family.</text>
</comment>
<dbReference type="PANTHER" id="PTHR47505">
    <property type="entry name" value="DNA UTILIZATION PROTEIN YHGH"/>
    <property type="match status" value="1"/>
</dbReference>
<dbReference type="InterPro" id="IPR051910">
    <property type="entry name" value="ComF/GntX_DNA_util-trans"/>
</dbReference>
<dbReference type="EMBL" id="SNWM01000008">
    <property type="protein sequence ID" value="TDO19082.1"/>
    <property type="molecule type" value="Genomic_DNA"/>
</dbReference>
<feature type="chain" id="PRO_5020641797" evidence="2">
    <location>
        <begin position="23"/>
        <end position="232"/>
    </location>
</feature>